<gene>
    <name evidence="1" type="ORF">BG006_011417</name>
</gene>
<dbReference type="Proteomes" id="UP000696485">
    <property type="component" value="Unassembled WGS sequence"/>
</dbReference>
<comment type="caution">
    <text evidence="1">The sequence shown here is derived from an EMBL/GenBank/DDBJ whole genome shotgun (WGS) entry which is preliminary data.</text>
</comment>
<organism evidence="1 2">
    <name type="scientific">Podila minutissima</name>
    <dbReference type="NCBI Taxonomy" id="64525"/>
    <lineage>
        <taxon>Eukaryota</taxon>
        <taxon>Fungi</taxon>
        <taxon>Fungi incertae sedis</taxon>
        <taxon>Mucoromycota</taxon>
        <taxon>Mortierellomycotina</taxon>
        <taxon>Mortierellomycetes</taxon>
        <taxon>Mortierellales</taxon>
        <taxon>Mortierellaceae</taxon>
        <taxon>Podila</taxon>
    </lineage>
</organism>
<proteinExistence type="predicted"/>
<accession>A0A9P5SBZ2</accession>
<reference evidence="1" key="1">
    <citation type="journal article" date="2020" name="Fungal Divers.">
        <title>Resolving the Mortierellaceae phylogeny through synthesis of multi-gene phylogenetics and phylogenomics.</title>
        <authorList>
            <person name="Vandepol N."/>
            <person name="Liber J."/>
            <person name="Desiro A."/>
            <person name="Na H."/>
            <person name="Kennedy M."/>
            <person name="Barry K."/>
            <person name="Grigoriev I.V."/>
            <person name="Miller A.N."/>
            <person name="O'Donnell K."/>
            <person name="Stajich J.E."/>
            <person name="Bonito G."/>
        </authorList>
    </citation>
    <scope>NUCLEOTIDE SEQUENCE</scope>
    <source>
        <strain evidence="1">NVP1</strain>
    </source>
</reference>
<evidence type="ECO:0000313" key="2">
    <source>
        <dbReference type="Proteomes" id="UP000696485"/>
    </source>
</evidence>
<sequence>MVLGGSPGNFGVLTDVTLKVYRDEDHPQSRGLRAQYLYIRDRLKRLLDVMVDMVDDNNFPVMDERMQRLHPELFGVDKQFLWPKTILVYAQWANLGGAQQQYNPEFFNRIKAAGGIPLLGIPVDDNVHTNMSELTTHWIWPNARLHFQFHDIES</sequence>
<dbReference type="EMBL" id="JAAAUY010000980">
    <property type="protein sequence ID" value="KAF9325086.1"/>
    <property type="molecule type" value="Genomic_DNA"/>
</dbReference>
<name>A0A9P5SBZ2_9FUNG</name>
<keyword evidence="2" id="KW-1185">Reference proteome</keyword>
<dbReference type="AlphaFoldDB" id="A0A9P5SBZ2"/>
<evidence type="ECO:0000313" key="1">
    <source>
        <dbReference type="EMBL" id="KAF9325086.1"/>
    </source>
</evidence>
<protein>
    <submittedName>
        <fullName evidence="1">Uncharacterized protein</fullName>
    </submittedName>
</protein>